<accession>A0ABU9S2A7</accession>
<evidence type="ECO:0000313" key="3">
    <source>
        <dbReference type="Proteomes" id="UP001489897"/>
    </source>
</evidence>
<dbReference type="InterPro" id="IPR005135">
    <property type="entry name" value="Endo/exonuclease/phosphatase"/>
</dbReference>
<dbReference type="EMBL" id="JAYMRV010000013">
    <property type="protein sequence ID" value="MEM5425931.1"/>
    <property type="molecule type" value="Genomic_DNA"/>
</dbReference>
<dbReference type="PANTHER" id="PTHR14859">
    <property type="entry name" value="CALCOFLUOR WHITE HYPERSENSITIVE PROTEIN PRECURSOR"/>
    <property type="match status" value="1"/>
</dbReference>
<dbReference type="Pfam" id="PF03372">
    <property type="entry name" value="Exo_endo_phos"/>
    <property type="match status" value="1"/>
</dbReference>
<comment type="caution">
    <text evidence="2">The sequence shown here is derived from an EMBL/GenBank/DDBJ whole genome shotgun (WGS) entry which is preliminary data.</text>
</comment>
<keyword evidence="3" id="KW-1185">Reference proteome</keyword>
<name>A0ABU9S2A7_9BURK</name>
<sequence>MTAGLVKEVQGGRGGELTLVTWNIHGAVGTDGARAPERIARVLIEIDADIVALQEVPLGGAAAASADVLAGLARATNRRAVAGPTLDTPQRRFGNAVLTRWPVTEARTLDLSFGGREPRGALDVDLLCNGEALRVVATHLGLRPRERRAQIAQLLTAFDRPGLPVILAGDINEWLLWGRALRMLAGHFRAAPAPATFPSRWPMLALDRVWMHPASRLASVQAWSHGEAPVASDHLPVVAHIAAGARDR</sequence>
<keyword evidence="2" id="KW-0255">Endonuclease</keyword>
<dbReference type="Proteomes" id="UP001489897">
    <property type="component" value="Unassembled WGS sequence"/>
</dbReference>
<dbReference type="Gene3D" id="3.60.10.10">
    <property type="entry name" value="Endonuclease/exonuclease/phosphatase"/>
    <property type="match status" value="1"/>
</dbReference>
<gene>
    <name evidence="2" type="ORF">VSR73_33380</name>
</gene>
<dbReference type="PANTHER" id="PTHR14859:SF15">
    <property type="entry name" value="ENDONUCLEASE_EXONUCLEASE_PHOSPHATASE DOMAIN-CONTAINING PROTEIN"/>
    <property type="match status" value="1"/>
</dbReference>
<proteinExistence type="predicted"/>
<dbReference type="InterPro" id="IPR051916">
    <property type="entry name" value="GPI-anchor_lipid_remodeler"/>
</dbReference>
<evidence type="ECO:0000259" key="1">
    <source>
        <dbReference type="Pfam" id="PF03372"/>
    </source>
</evidence>
<dbReference type="SUPFAM" id="SSF56219">
    <property type="entry name" value="DNase I-like"/>
    <property type="match status" value="1"/>
</dbReference>
<dbReference type="GO" id="GO:0004519">
    <property type="term" value="F:endonuclease activity"/>
    <property type="evidence" value="ECO:0007669"/>
    <property type="project" value="UniProtKB-KW"/>
</dbReference>
<protein>
    <submittedName>
        <fullName evidence="2">Endonuclease/exonuclease/phosphatase family protein</fullName>
    </submittedName>
</protein>
<reference evidence="2 3" key="1">
    <citation type="submission" date="2024-01" db="EMBL/GenBank/DDBJ databases">
        <title>The diversity of rhizobia nodulating Mimosa spp. in eleven states of Brazil covering several biomes is determined by host plant, location, and edaphic factors.</title>
        <authorList>
            <person name="Rouws L."/>
            <person name="Barauna A."/>
            <person name="Beukes C."/>
            <person name="De Faria S.M."/>
            <person name="Gross E."/>
            <person name="Dos Reis Junior F.B."/>
            <person name="Simon M."/>
            <person name="Maluk M."/>
            <person name="Odee D.W."/>
            <person name="Kenicer G."/>
            <person name="Young J.P.W."/>
            <person name="Reis V.M."/>
            <person name="Zilli J."/>
            <person name="James E.K."/>
        </authorList>
    </citation>
    <scope>NUCLEOTIDE SEQUENCE [LARGE SCALE GENOMIC DNA]</scope>
    <source>
        <strain evidence="2 3">JPY167</strain>
    </source>
</reference>
<keyword evidence="2" id="KW-0378">Hydrolase</keyword>
<keyword evidence="2" id="KW-0540">Nuclease</keyword>
<organism evidence="2 3">
    <name type="scientific">Paraburkholderia ferrariae</name>
    <dbReference type="NCBI Taxonomy" id="386056"/>
    <lineage>
        <taxon>Bacteria</taxon>
        <taxon>Pseudomonadati</taxon>
        <taxon>Pseudomonadota</taxon>
        <taxon>Betaproteobacteria</taxon>
        <taxon>Burkholderiales</taxon>
        <taxon>Burkholderiaceae</taxon>
        <taxon>Paraburkholderia</taxon>
    </lineage>
</organism>
<evidence type="ECO:0000313" key="2">
    <source>
        <dbReference type="EMBL" id="MEM5425931.1"/>
    </source>
</evidence>
<dbReference type="InterPro" id="IPR036691">
    <property type="entry name" value="Endo/exonu/phosph_ase_sf"/>
</dbReference>
<dbReference type="RefSeq" id="WP_342949740.1">
    <property type="nucleotide sequence ID" value="NZ_JAYMRV010000013.1"/>
</dbReference>
<feature type="domain" description="Endonuclease/exonuclease/phosphatase" evidence="1">
    <location>
        <begin position="20"/>
        <end position="234"/>
    </location>
</feature>